<dbReference type="OrthoDB" id="4317910at2"/>
<proteinExistence type="predicted"/>
<sequence length="602" mass="62856">MQHARTKENIAANNNKGGSFFSPALVQPKLTVNEPGDMYEQEADAMADKVMRMPGSQGLPPFFSPLAASGISRLVQRKCAACEQEEQLQKKADATVPVIQKKCAACEHEEEHAVQRKEAGPPVHDQVAASLYSSKGGGQPLQQETRTWMENRFGADFSQVKVHTGAQAVQLSRDLNAQAFTHGTDIYFNEGKYAPAATEGRHLLAHELTHVIQQGGHGASGMLQRACGTTAIGPVPADCNLVPKDPLGARFLFNINCDEFAPGEEARLLGFAAGISPTAGINILGVASMEGPLAFNQSLSCKRADAVRNVLTTRGGIPQARIGRMEAAGPRGAAGDATMRAGALDLVTISSRTVAASPGLRTRTNIGVGEQVTLTHSSGDPLTLWDSSAGPASLSSLTGASVTFTAPDTAQTVTITAGGASIVFRIIAPTGVFMERATGSNVKHRQNFPDSGLLLDVFLLPDTVNFNNVRYRELDVTGTPIPPGGAYSCNTFSGGHCAPAGLGPCPDKALTNVVVAGKGTRSVLGDCAYSGHCGGSPPFTPGSIFLVIPYEYRVGAGPFRLFTNVLQMHTLAADASTLTTFKAGATGSTTVAAATATIPTCP</sequence>
<dbReference type="RefSeq" id="WP_145717296.1">
    <property type="nucleotide sequence ID" value="NZ_BAAAFY010000004.1"/>
</dbReference>
<evidence type="ECO:0000259" key="1">
    <source>
        <dbReference type="Pfam" id="PF13699"/>
    </source>
</evidence>
<accession>A0A562T0H1</accession>
<protein>
    <submittedName>
        <fullName evidence="2">OmpA family protein</fullName>
    </submittedName>
</protein>
<reference evidence="2 3" key="1">
    <citation type="journal article" date="2013" name="Stand. Genomic Sci.">
        <title>Genomic Encyclopedia of Type Strains, Phase I: The one thousand microbial genomes (KMG-I) project.</title>
        <authorList>
            <person name="Kyrpides N.C."/>
            <person name="Woyke T."/>
            <person name="Eisen J.A."/>
            <person name="Garrity G."/>
            <person name="Lilburn T.G."/>
            <person name="Beck B.J."/>
            <person name="Whitman W.B."/>
            <person name="Hugenholtz P."/>
            <person name="Klenk H.P."/>
        </authorList>
    </citation>
    <scope>NUCLEOTIDE SEQUENCE [LARGE SCALE GENOMIC DNA]</scope>
    <source>
        <strain evidence="2 3">DSM 13484</strain>
    </source>
</reference>
<dbReference type="InterPro" id="IPR036737">
    <property type="entry name" value="OmpA-like_sf"/>
</dbReference>
<comment type="caution">
    <text evidence="2">The sequence shown here is derived from an EMBL/GenBank/DDBJ whole genome shotgun (WGS) entry which is preliminary data.</text>
</comment>
<dbReference type="Proteomes" id="UP000316778">
    <property type="component" value="Unassembled WGS sequence"/>
</dbReference>
<dbReference type="AlphaFoldDB" id="A0A562T0H1"/>
<dbReference type="SUPFAM" id="SSF103088">
    <property type="entry name" value="OmpA-like"/>
    <property type="match status" value="1"/>
</dbReference>
<dbReference type="EMBL" id="VLLG01000004">
    <property type="protein sequence ID" value="TWI87029.1"/>
    <property type="molecule type" value="Genomic_DNA"/>
</dbReference>
<dbReference type="Pfam" id="PF13699">
    <property type="entry name" value="eCIS_core"/>
    <property type="match status" value="1"/>
</dbReference>
<dbReference type="InterPro" id="IPR025295">
    <property type="entry name" value="eCIS_core_dom"/>
</dbReference>
<evidence type="ECO:0000313" key="2">
    <source>
        <dbReference type="EMBL" id="TWI87029.1"/>
    </source>
</evidence>
<organism evidence="2 3">
    <name type="scientific">Chitinophaga japonensis</name>
    <name type="common">Flexibacter japonensis</name>
    <dbReference type="NCBI Taxonomy" id="104662"/>
    <lineage>
        <taxon>Bacteria</taxon>
        <taxon>Pseudomonadati</taxon>
        <taxon>Bacteroidota</taxon>
        <taxon>Chitinophagia</taxon>
        <taxon>Chitinophagales</taxon>
        <taxon>Chitinophagaceae</taxon>
        <taxon>Chitinophaga</taxon>
    </lineage>
</organism>
<name>A0A562T0H1_CHIJA</name>
<keyword evidence="3" id="KW-1185">Reference proteome</keyword>
<dbReference type="Gene3D" id="3.30.1330.60">
    <property type="entry name" value="OmpA-like domain"/>
    <property type="match status" value="1"/>
</dbReference>
<feature type="domain" description="eCIS core" evidence="1">
    <location>
        <begin position="140"/>
        <end position="217"/>
    </location>
</feature>
<gene>
    <name evidence="2" type="ORF">LX66_4297</name>
</gene>
<evidence type="ECO:0000313" key="3">
    <source>
        <dbReference type="Proteomes" id="UP000316778"/>
    </source>
</evidence>